<proteinExistence type="predicted"/>
<dbReference type="RefSeq" id="WP_190578607.1">
    <property type="nucleotide sequence ID" value="NZ_CAWPQU010000011.1"/>
</dbReference>
<sequence length="50" mass="6007">MVALKVLIDKPFQVFHEQISGRMAVQHYLRESVRSMQWVSYNRQKQITKT</sequence>
<dbReference type="Proteomes" id="UP000618445">
    <property type="component" value="Unassembled WGS sequence"/>
</dbReference>
<keyword evidence="2" id="KW-1185">Reference proteome</keyword>
<name>A0ABR8CBS3_9CYAN</name>
<protein>
    <submittedName>
        <fullName evidence="1">Uncharacterized protein</fullName>
    </submittedName>
</protein>
<evidence type="ECO:0000313" key="2">
    <source>
        <dbReference type="Proteomes" id="UP000618445"/>
    </source>
</evidence>
<organism evidence="1 2">
    <name type="scientific">Phormidium tenue FACHB-1050</name>
    <dbReference type="NCBI Taxonomy" id="2692857"/>
    <lineage>
        <taxon>Bacteria</taxon>
        <taxon>Bacillati</taxon>
        <taxon>Cyanobacteriota</taxon>
        <taxon>Cyanophyceae</taxon>
        <taxon>Oscillatoriophycideae</taxon>
        <taxon>Oscillatoriales</taxon>
        <taxon>Oscillatoriaceae</taxon>
        <taxon>Phormidium</taxon>
    </lineage>
</organism>
<reference evidence="1 2" key="1">
    <citation type="journal article" date="2020" name="ISME J.">
        <title>Comparative genomics reveals insights into cyanobacterial evolution and habitat adaptation.</title>
        <authorList>
            <person name="Chen M.Y."/>
            <person name="Teng W.K."/>
            <person name="Zhao L."/>
            <person name="Hu C.X."/>
            <person name="Zhou Y.K."/>
            <person name="Han B.P."/>
            <person name="Song L.R."/>
            <person name="Shu W.S."/>
        </authorList>
    </citation>
    <scope>NUCLEOTIDE SEQUENCE [LARGE SCALE GENOMIC DNA]</scope>
    <source>
        <strain evidence="1 2">FACHB-1050</strain>
    </source>
</reference>
<evidence type="ECO:0000313" key="1">
    <source>
        <dbReference type="EMBL" id="MBD2317796.1"/>
    </source>
</evidence>
<gene>
    <name evidence="1" type="ORF">H6G05_13190</name>
</gene>
<dbReference type="EMBL" id="JACJQY010000019">
    <property type="protein sequence ID" value="MBD2317796.1"/>
    <property type="molecule type" value="Genomic_DNA"/>
</dbReference>
<accession>A0ABR8CBS3</accession>
<comment type="caution">
    <text evidence="1">The sequence shown here is derived from an EMBL/GenBank/DDBJ whole genome shotgun (WGS) entry which is preliminary data.</text>
</comment>